<dbReference type="Proteomes" id="UP000053477">
    <property type="component" value="Unassembled WGS sequence"/>
</dbReference>
<dbReference type="InParanoid" id="A0A0H2RBQ7"/>
<keyword evidence="3" id="KW-1185">Reference proteome</keyword>
<reference evidence="2 3" key="1">
    <citation type="submission" date="2015-04" db="EMBL/GenBank/DDBJ databases">
        <title>Complete genome sequence of Schizopora paradoxa KUC8140, a cosmopolitan wood degrader in East Asia.</title>
        <authorList>
            <consortium name="DOE Joint Genome Institute"/>
            <person name="Min B."/>
            <person name="Park H."/>
            <person name="Jang Y."/>
            <person name="Kim J.-J."/>
            <person name="Kim K.H."/>
            <person name="Pangilinan J."/>
            <person name="Lipzen A."/>
            <person name="Riley R."/>
            <person name="Grigoriev I.V."/>
            <person name="Spatafora J.W."/>
            <person name="Choi I.-G."/>
        </authorList>
    </citation>
    <scope>NUCLEOTIDE SEQUENCE [LARGE SCALE GENOMIC DNA]</scope>
    <source>
        <strain evidence="2 3">KUC8140</strain>
    </source>
</reference>
<accession>A0A0H2RBQ7</accession>
<keyword evidence="1" id="KW-0472">Membrane</keyword>
<proteinExistence type="predicted"/>
<name>A0A0H2RBQ7_9AGAM</name>
<evidence type="ECO:0000256" key="1">
    <source>
        <dbReference type="SAM" id="Phobius"/>
    </source>
</evidence>
<keyword evidence="1" id="KW-0812">Transmembrane</keyword>
<dbReference type="EMBL" id="KQ086061">
    <property type="protein sequence ID" value="KLO09264.1"/>
    <property type="molecule type" value="Genomic_DNA"/>
</dbReference>
<evidence type="ECO:0000313" key="2">
    <source>
        <dbReference type="EMBL" id="KLO09264.1"/>
    </source>
</evidence>
<feature type="transmembrane region" description="Helical" evidence="1">
    <location>
        <begin position="20"/>
        <end position="41"/>
    </location>
</feature>
<keyword evidence="1" id="KW-1133">Transmembrane helix</keyword>
<protein>
    <submittedName>
        <fullName evidence="2">Uncharacterized protein</fullName>
    </submittedName>
</protein>
<organism evidence="2 3">
    <name type="scientific">Schizopora paradoxa</name>
    <dbReference type="NCBI Taxonomy" id="27342"/>
    <lineage>
        <taxon>Eukaryota</taxon>
        <taxon>Fungi</taxon>
        <taxon>Dikarya</taxon>
        <taxon>Basidiomycota</taxon>
        <taxon>Agaricomycotina</taxon>
        <taxon>Agaricomycetes</taxon>
        <taxon>Hymenochaetales</taxon>
        <taxon>Schizoporaceae</taxon>
        <taxon>Schizopora</taxon>
    </lineage>
</organism>
<evidence type="ECO:0000313" key="3">
    <source>
        <dbReference type="Proteomes" id="UP000053477"/>
    </source>
</evidence>
<gene>
    <name evidence="2" type="ORF">SCHPADRAFT_574014</name>
</gene>
<sequence length="134" mass="15527">MQDLLMSSGSSEVRHHRIPCLSSLTFDSVCLMIVLVTMLCLHATRQLKRLATQQSCSFHTRSKSTVRDSEFYGELTWMSKDKRHRVTTAHASTRLPSFLHRPAFNNYISSRISPFDMIHGAHHSIKYFWNSRTK</sequence>
<dbReference type="AlphaFoldDB" id="A0A0H2RBQ7"/>